<evidence type="ECO:0000313" key="2">
    <source>
        <dbReference type="EMBL" id="NDL55861.1"/>
    </source>
</evidence>
<dbReference type="Proteomes" id="UP000460435">
    <property type="component" value="Unassembled WGS sequence"/>
</dbReference>
<reference evidence="2 3" key="1">
    <citation type="submission" date="2019-11" db="EMBL/GenBank/DDBJ databases">
        <authorList>
            <person name="Li X.-J."/>
            <person name="Feng X.-M."/>
        </authorList>
    </citation>
    <scope>NUCLEOTIDE SEQUENCE [LARGE SCALE GENOMIC DNA]</scope>
    <source>
        <strain evidence="2 3">XMNu-373</strain>
    </source>
</reference>
<dbReference type="InterPro" id="IPR036513">
    <property type="entry name" value="STAS_dom_sf"/>
</dbReference>
<dbReference type="EMBL" id="WLZY01000001">
    <property type="protein sequence ID" value="NDL55861.1"/>
    <property type="molecule type" value="Genomic_DNA"/>
</dbReference>
<comment type="caution">
    <text evidence="2">The sequence shown here is derived from an EMBL/GenBank/DDBJ whole genome shotgun (WGS) entry which is preliminary data.</text>
</comment>
<dbReference type="RefSeq" id="WP_162448527.1">
    <property type="nucleotide sequence ID" value="NZ_WLZY01000001.1"/>
</dbReference>
<evidence type="ECO:0000259" key="1">
    <source>
        <dbReference type="PROSITE" id="PS50801"/>
    </source>
</evidence>
<protein>
    <submittedName>
        <fullName evidence="2">STAS domain-containing protein</fullName>
    </submittedName>
</protein>
<name>A0A7K3LXV5_9ACTN</name>
<evidence type="ECO:0000313" key="3">
    <source>
        <dbReference type="Proteomes" id="UP000460435"/>
    </source>
</evidence>
<dbReference type="PROSITE" id="PS50801">
    <property type="entry name" value="STAS"/>
    <property type="match status" value="1"/>
</dbReference>
<dbReference type="SUPFAM" id="SSF52091">
    <property type="entry name" value="SpoIIaa-like"/>
    <property type="match status" value="1"/>
</dbReference>
<feature type="domain" description="STAS" evidence="1">
    <location>
        <begin position="23"/>
        <end position="129"/>
    </location>
</feature>
<dbReference type="Gene3D" id="3.30.750.24">
    <property type="entry name" value="STAS domain"/>
    <property type="match status" value="1"/>
</dbReference>
<dbReference type="AlphaFoldDB" id="A0A7K3LXV5"/>
<dbReference type="Pfam" id="PF01740">
    <property type="entry name" value="STAS"/>
    <property type="match status" value="1"/>
</dbReference>
<gene>
    <name evidence="2" type="ORF">F7O44_02120</name>
</gene>
<sequence length="146" mass="15967">MQRLRSLRDRSTVTRAAFAGPACEMRVQQLGGCFVVRLEGEIDIFSVSRVQERLCGLADLDYVVVDSNPARFDTALARALRVAGQRARLHGRVMCVAGPRDVVEGLLEQAEADGDLEYYPDVADAVESALAARKRHGQATPDNRPA</sequence>
<dbReference type="InterPro" id="IPR002645">
    <property type="entry name" value="STAS_dom"/>
</dbReference>
<proteinExistence type="predicted"/>
<keyword evidence="3" id="KW-1185">Reference proteome</keyword>
<organism evidence="2 3">
    <name type="scientific">Phytoactinopolyspora mesophila</name>
    <dbReference type="NCBI Taxonomy" id="2650750"/>
    <lineage>
        <taxon>Bacteria</taxon>
        <taxon>Bacillati</taxon>
        <taxon>Actinomycetota</taxon>
        <taxon>Actinomycetes</taxon>
        <taxon>Jiangellales</taxon>
        <taxon>Jiangellaceae</taxon>
        <taxon>Phytoactinopolyspora</taxon>
    </lineage>
</organism>
<accession>A0A7K3LXV5</accession>